<evidence type="ECO:0000256" key="1">
    <source>
        <dbReference type="SAM" id="MobiDB-lite"/>
    </source>
</evidence>
<organism evidence="3 4">
    <name type="scientific">Chryseobacterium sediminis</name>
    <dbReference type="NCBI Taxonomy" id="1679494"/>
    <lineage>
        <taxon>Bacteria</taxon>
        <taxon>Pseudomonadati</taxon>
        <taxon>Bacteroidota</taxon>
        <taxon>Flavobacteriia</taxon>
        <taxon>Flavobacteriales</taxon>
        <taxon>Weeksellaceae</taxon>
        <taxon>Chryseobacterium group</taxon>
        <taxon>Chryseobacterium</taxon>
    </lineage>
</organism>
<reference evidence="3 4" key="1">
    <citation type="journal article" date="2015" name="Int. J. Syst. Evol. Microbiol.">
        <title>Chryseobacterium sediminis sp. nov., isolated from a river sediment.</title>
        <authorList>
            <person name="Kampfer P."/>
            <person name="Busse H.J."/>
            <person name="McInroy J.A."/>
            <person name="Glaeser S.P."/>
        </authorList>
    </citation>
    <scope>NUCLEOTIDE SEQUENCE [LARGE SCALE GENOMIC DNA]</scope>
    <source>
        <strain evidence="3 4">IMT-174</strain>
    </source>
</reference>
<feature type="domain" description="Bacterial toxin 8" evidence="2">
    <location>
        <begin position="265"/>
        <end position="329"/>
    </location>
</feature>
<feature type="region of interest" description="Disordered" evidence="1">
    <location>
        <begin position="310"/>
        <end position="331"/>
    </location>
</feature>
<protein>
    <recommendedName>
        <fullName evidence="2">Bacterial toxin 8 domain-containing protein</fullName>
    </recommendedName>
</protein>
<evidence type="ECO:0000313" key="3">
    <source>
        <dbReference type="EMBL" id="KAA2217747.1"/>
    </source>
</evidence>
<evidence type="ECO:0000259" key="2">
    <source>
        <dbReference type="Pfam" id="PF15545"/>
    </source>
</evidence>
<name>A0A5B2TT78_9FLAO</name>
<dbReference type="Pfam" id="PF15545">
    <property type="entry name" value="Ntox8"/>
    <property type="match status" value="1"/>
</dbReference>
<dbReference type="InterPro" id="IPR029097">
    <property type="entry name" value="Ntox8"/>
</dbReference>
<accession>A0A5B2TT78</accession>
<dbReference type="Proteomes" id="UP000323082">
    <property type="component" value="Unassembled WGS sequence"/>
</dbReference>
<gene>
    <name evidence="3" type="ORF">FW780_19135</name>
</gene>
<proteinExistence type="predicted"/>
<sequence>MWQLIKFRVLYYNTLNFYAGHTDQVGNIRLAYYKDASGNLKVDRTTHFYPFGLEFGGDLSTANSISPNYKYSSQGQEKQTETGWSSYRWRNYDAGMARFFNVDPLSEKYDYQSHYNFSENRVVDARELEGLEAKKVNEVSLPGDPVEFAEFIGGGINSIRAAFSNSVVRTANVITNDAVRNKYVVDEDGSLTLLTGVPKESFKEKVVNGSFDLATLGMAALGGPEGVLTMQGGKAPAIKAVEEVKNLQKAGRTGKQARLIELAEEPKLGKADKGWLKSDINKVAQGKRTTIRNPPGKDLAHERGREAAKGYSYKYSHLQDRSLHRKQHKYE</sequence>
<dbReference type="OrthoDB" id="2972467at2"/>
<evidence type="ECO:0000313" key="4">
    <source>
        <dbReference type="Proteomes" id="UP000323082"/>
    </source>
</evidence>
<comment type="caution">
    <text evidence="3">The sequence shown here is derived from an EMBL/GenBank/DDBJ whole genome shotgun (WGS) entry which is preliminary data.</text>
</comment>
<dbReference type="InterPro" id="IPR022385">
    <property type="entry name" value="Rhs_assc_core"/>
</dbReference>
<dbReference type="Gene3D" id="2.180.10.10">
    <property type="entry name" value="RHS repeat-associated core"/>
    <property type="match status" value="1"/>
</dbReference>
<dbReference type="EMBL" id="VUNZ01000004">
    <property type="protein sequence ID" value="KAA2217747.1"/>
    <property type="molecule type" value="Genomic_DNA"/>
</dbReference>
<dbReference type="NCBIfam" id="TIGR03696">
    <property type="entry name" value="Rhs_assc_core"/>
    <property type="match status" value="1"/>
</dbReference>
<dbReference type="AlphaFoldDB" id="A0A5B2TT78"/>